<name>A0ABN8BAZ8_CHISP</name>
<reference evidence="2" key="1">
    <citation type="submission" date="2021-12" db="EMBL/GenBank/DDBJ databases">
        <authorList>
            <person name="King R."/>
        </authorList>
    </citation>
    <scope>NUCLEOTIDE SEQUENCE</scope>
</reference>
<evidence type="ECO:0000259" key="1">
    <source>
        <dbReference type="Pfam" id="PF00685"/>
    </source>
</evidence>
<dbReference type="Proteomes" id="UP001153292">
    <property type="component" value="Chromosome 5"/>
</dbReference>
<dbReference type="SUPFAM" id="SSF52540">
    <property type="entry name" value="P-loop containing nucleoside triphosphate hydrolases"/>
    <property type="match status" value="1"/>
</dbReference>
<dbReference type="PANTHER" id="PTHR10704:SF44">
    <property type="entry name" value="LD35051P-RELATED"/>
    <property type="match status" value="1"/>
</dbReference>
<organism evidence="2 3">
    <name type="scientific">Chilo suppressalis</name>
    <name type="common">Asiatic rice borer moth</name>
    <dbReference type="NCBI Taxonomy" id="168631"/>
    <lineage>
        <taxon>Eukaryota</taxon>
        <taxon>Metazoa</taxon>
        <taxon>Ecdysozoa</taxon>
        <taxon>Arthropoda</taxon>
        <taxon>Hexapoda</taxon>
        <taxon>Insecta</taxon>
        <taxon>Pterygota</taxon>
        <taxon>Neoptera</taxon>
        <taxon>Endopterygota</taxon>
        <taxon>Lepidoptera</taxon>
        <taxon>Glossata</taxon>
        <taxon>Ditrysia</taxon>
        <taxon>Pyraloidea</taxon>
        <taxon>Crambidae</taxon>
        <taxon>Crambinae</taxon>
        <taxon>Chilo</taxon>
    </lineage>
</organism>
<dbReference type="Pfam" id="PF00685">
    <property type="entry name" value="Sulfotransfer_1"/>
    <property type="match status" value="1"/>
</dbReference>
<dbReference type="PANTHER" id="PTHR10704">
    <property type="entry name" value="CARBOHYDRATE SULFOTRANSFERASE"/>
    <property type="match status" value="1"/>
</dbReference>
<gene>
    <name evidence="2" type="ORF">CHILSU_LOCUS9219</name>
</gene>
<dbReference type="EMBL" id="OU963898">
    <property type="protein sequence ID" value="CAH0405849.1"/>
    <property type="molecule type" value="Genomic_DNA"/>
</dbReference>
<evidence type="ECO:0000313" key="3">
    <source>
        <dbReference type="Proteomes" id="UP001153292"/>
    </source>
</evidence>
<keyword evidence="3" id="KW-1185">Reference proteome</keyword>
<proteinExistence type="predicted"/>
<dbReference type="InterPro" id="IPR027417">
    <property type="entry name" value="P-loop_NTPase"/>
</dbReference>
<dbReference type="Gene3D" id="3.40.50.300">
    <property type="entry name" value="P-loop containing nucleotide triphosphate hydrolases"/>
    <property type="match status" value="1"/>
</dbReference>
<feature type="domain" description="Sulfotransferase" evidence="1">
    <location>
        <begin position="113"/>
        <end position="384"/>
    </location>
</feature>
<protein>
    <recommendedName>
        <fullName evidence="1">Sulfotransferase domain-containing protein</fullName>
    </recommendedName>
</protein>
<dbReference type="InterPro" id="IPR000863">
    <property type="entry name" value="Sulfotransferase_dom"/>
</dbReference>
<dbReference type="InterPro" id="IPR051135">
    <property type="entry name" value="Gal/GlcNAc/GalNAc_ST"/>
</dbReference>
<evidence type="ECO:0000313" key="2">
    <source>
        <dbReference type="EMBL" id="CAH0405849.1"/>
    </source>
</evidence>
<sequence>MLRRLNFYSICFAFGLSVLLILAGTKYTDNINYHPPPETRKTIRNYLKIEDGDDNLAQPIPTNPYDGLPNIDKIIEKTRNKIRIELLNYNFTISGVSNLEDLLMESGGTPLRSLIVSTWRSGSTFFGELLNAMPGNYYHYEPFLWYDIIQIRGPPYSYKALKFMKNLMKCNHEGMSEYFEFGKGHLHAFSHNTRLWDHCKYNKELCFDPDFTTKICRLFPFQSMKVVRVRLRLIEELLEDKELNLKVVLLIRDPRGVMQSRQHRSFCQPSPDCWSPELVCADMISDYVAASRFMEKYPNRLMALRYEELALNPNATAHKVFKFLRLDVTPSVEEFLHTHTTTEVAGVSSTFRVSNAVPFKWKTSLLFNYVDEVQTACKEAMSLWGYKMVHNASQMASKDFYPIEPYTITQ</sequence>
<accession>A0ABN8BAZ8</accession>